<name>A0A2S6HXM0_9FIRM</name>
<keyword evidence="7" id="KW-1185">Reference proteome</keyword>
<dbReference type="RefSeq" id="WP_104435531.1">
    <property type="nucleotide sequence ID" value="NZ_PTJA01000002.1"/>
</dbReference>
<dbReference type="Proteomes" id="UP000237749">
    <property type="component" value="Unassembled WGS sequence"/>
</dbReference>
<comment type="caution">
    <text evidence="6">The sequence shown here is derived from an EMBL/GenBank/DDBJ whole genome shotgun (WGS) entry which is preliminary data.</text>
</comment>
<dbReference type="PANTHER" id="PTHR43498">
    <property type="entry name" value="FERREDOXIN:COB-COM HETERODISULFIDE REDUCTASE SUBUNIT A"/>
    <property type="match status" value="1"/>
</dbReference>
<protein>
    <submittedName>
        <fullName evidence="6">FAD dependent oxidoreductase</fullName>
    </submittedName>
</protein>
<evidence type="ECO:0000256" key="2">
    <source>
        <dbReference type="ARBA" id="ARBA00022723"/>
    </source>
</evidence>
<dbReference type="EMBL" id="PTJA01000002">
    <property type="protein sequence ID" value="PPK82749.1"/>
    <property type="molecule type" value="Genomic_DNA"/>
</dbReference>
<keyword evidence="3" id="KW-0560">Oxidoreductase</keyword>
<keyword evidence="4" id="KW-0408">Iron</keyword>
<dbReference type="GO" id="GO:0016491">
    <property type="term" value="F:oxidoreductase activity"/>
    <property type="evidence" value="ECO:0007669"/>
    <property type="project" value="UniProtKB-KW"/>
</dbReference>
<dbReference type="GO" id="GO:0046872">
    <property type="term" value="F:metal ion binding"/>
    <property type="evidence" value="ECO:0007669"/>
    <property type="project" value="UniProtKB-KW"/>
</dbReference>
<proteinExistence type="predicted"/>
<dbReference type="GO" id="GO:0051539">
    <property type="term" value="F:4 iron, 4 sulfur cluster binding"/>
    <property type="evidence" value="ECO:0007669"/>
    <property type="project" value="UniProtKB-KW"/>
</dbReference>
<evidence type="ECO:0000313" key="6">
    <source>
        <dbReference type="EMBL" id="PPK82749.1"/>
    </source>
</evidence>
<evidence type="ECO:0000256" key="3">
    <source>
        <dbReference type="ARBA" id="ARBA00023002"/>
    </source>
</evidence>
<evidence type="ECO:0000256" key="5">
    <source>
        <dbReference type="ARBA" id="ARBA00023014"/>
    </source>
</evidence>
<dbReference type="InterPro" id="IPR036188">
    <property type="entry name" value="FAD/NAD-bd_sf"/>
</dbReference>
<dbReference type="Pfam" id="PF12831">
    <property type="entry name" value="FAD_oxidored"/>
    <property type="match status" value="1"/>
</dbReference>
<keyword evidence="2" id="KW-0479">Metal-binding</keyword>
<dbReference type="SUPFAM" id="SSF51905">
    <property type="entry name" value="FAD/NAD(P)-binding domain"/>
    <property type="match status" value="1"/>
</dbReference>
<dbReference type="PANTHER" id="PTHR43498:SF1">
    <property type="entry name" value="COB--COM HETERODISULFIDE REDUCTASE IRON-SULFUR SUBUNIT A"/>
    <property type="match status" value="1"/>
</dbReference>
<accession>A0A2S6HXM0</accession>
<evidence type="ECO:0000256" key="1">
    <source>
        <dbReference type="ARBA" id="ARBA00022485"/>
    </source>
</evidence>
<sequence length="427" mass="46297">MKYIIENERKIPVVREVDVLVLGGGPAGIGAAVAAAREGAVTMVAEQTGDVGGIATTGLMSHWTGKTEGGLYEEILSRSAELTGEGRQIINPERLKTIFLRMLTEAGVYLRLYSFASDVIMNDHVIQGVVLESKSGREAVLAKIVIDATGDGDIAAKAGAPYFKGRESDGLMQPATIMFKVAGVDEERAVFPGGFEESFSLPDGDLQELGKKHLPGPAGHVLLYRTTLPGIVTCNMTNCTGVDGTNVEDLTKATLVCREQMDDIVVFLKRYVPGFENCYIISSASLMGIRETRHFKGEETITEQDILEARVFDNWVVTKANFNFDVHNLTGNGLDETGCQKHFPQINGYTIPYGCFVPLIIDNLYLAGRNISGTHMAHSNYRVMPICVNMGQAVGIAASMCAASKVVPRFLEVKKVQNRLMELGVSP</sequence>
<dbReference type="PRINTS" id="PR00411">
    <property type="entry name" value="PNDRDTASEI"/>
</dbReference>
<keyword evidence="5" id="KW-0411">Iron-sulfur</keyword>
<evidence type="ECO:0000313" key="7">
    <source>
        <dbReference type="Proteomes" id="UP000237749"/>
    </source>
</evidence>
<reference evidence="6 7" key="1">
    <citation type="submission" date="2018-02" db="EMBL/GenBank/DDBJ databases">
        <title>Genomic Encyclopedia of Archaeal and Bacterial Type Strains, Phase II (KMG-II): from individual species to whole genera.</title>
        <authorList>
            <person name="Goeker M."/>
        </authorList>
    </citation>
    <scope>NUCLEOTIDE SEQUENCE [LARGE SCALE GENOMIC DNA]</scope>
    <source>
        <strain evidence="6 7">DSM 3808</strain>
    </source>
</reference>
<organism evidence="6 7">
    <name type="scientific">Lacrimispora xylanisolvens</name>
    <dbReference type="NCBI Taxonomy" id="384636"/>
    <lineage>
        <taxon>Bacteria</taxon>
        <taxon>Bacillati</taxon>
        <taxon>Bacillota</taxon>
        <taxon>Clostridia</taxon>
        <taxon>Lachnospirales</taxon>
        <taxon>Lachnospiraceae</taxon>
        <taxon>Lacrimispora</taxon>
    </lineage>
</organism>
<dbReference type="Gene3D" id="3.50.50.60">
    <property type="entry name" value="FAD/NAD(P)-binding domain"/>
    <property type="match status" value="1"/>
</dbReference>
<dbReference type="InterPro" id="IPR039650">
    <property type="entry name" value="HdrA-like"/>
</dbReference>
<gene>
    <name evidence="6" type="ORF">BXY41_102439</name>
</gene>
<dbReference type="OrthoDB" id="9777740at2"/>
<dbReference type="AlphaFoldDB" id="A0A2S6HXM0"/>
<keyword evidence="1" id="KW-0004">4Fe-4S</keyword>
<evidence type="ECO:0000256" key="4">
    <source>
        <dbReference type="ARBA" id="ARBA00023004"/>
    </source>
</evidence>